<dbReference type="NCBIfam" id="TIGR01498">
    <property type="entry name" value="folK"/>
    <property type="match status" value="1"/>
</dbReference>
<evidence type="ECO:0000256" key="11">
    <source>
        <dbReference type="ARBA" id="ARBA00029766"/>
    </source>
</evidence>
<evidence type="ECO:0000256" key="5">
    <source>
        <dbReference type="ARBA" id="ARBA00022679"/>
    </source>
</evidence>
<dbReference type="InterPro" id="IPR035907">
    <property type="entry name" value="Hppk_sf"/>
</dbReference>
<protein>
    <recommendedName>
        <fullName evidence="4">2-amino-4-hydroxy-6-hydroxymethyldihydropteridine pyrophosphokinase</fullName>
        <ecNumber evidence="3">2.7.6.3</ecNumber>
    </recommendedName>
    <alternativeName>
        <fullName evidence="11">6-hydroxymethyl-7,8-dihydropterin pyrophosphokinase</fullName>
    </alternativeName>
    <alternativeName>
        <fullName evidence="12">7,8-dihydro-6-hydroxymethylpterin-pyrophosphokinase</fullName>
    </alternativeName>
</protein>
<evidence type="ECO:0000259" key="13">
    <source>
        <dbReference type="Pfam" id="PF01288"/>
    </source>
</evidence>
<dbReference type="RefSeq" id="WP_206578054.1">
    <property type="nucleotide sequence ID" value="NZ_JAFKCT010000003.1"/>
</dbReference>
<accession>A0ABS3C319</accession>
<evidence type="ECO:0000256" key="8">
    <source>
        <dbReference type="ARBA" id="ARBA00022840"/>
    </source>
</evidence>
<dbReference type="CDD" id="cd00483">
    <property type="entry name" value="HPPK"/>
    <property type="match status" value="1"/>
</dbReference>
<dbReference type="SUPFAM" id="SSF55083">
    <property type="entry name" value="6-hydroxymethyl-7,8-dihydropterin pyrophosphokinase, HPPK"/>
    <property type="match status" value="1"/>
</dbReference>
<comment type="similarity">
    <text evidence="2">Belongs to the HPPK family.</text>
</comment>
<evidence type="ECO:0000256" key="7">
    <source>
        <dbReference type="ARBA" id="ARBA00022777"/>
    </source>
</evidence>
<evidence type="ECO:0000256" key="10">
    <source>
        <dbReference type="ARBA" id="ARBA00029409"/>
    </source>
</evidence>
<evidence type="ECO:0000256" key="4">
    <source>
        <dbReference type="ARBA" id="ARBA00016218"/>
    </source>
</evidence>
<dbReference type="InterPro" id="IPR000550">
    <property type="entry name" value="Hppk"/>
</dbReference>
<evidence type="ECO:0000256" key="3">
    <source>
        <dbReference type="ARBA" id="ARBA00013253"/>
    </source>
</evidence>
<dbReference type="EMBL" id="JAFKCT010000003">
    <property type="protein sequence ID" value="MBN7811275.1"/>
    <property type="molecule type" value="Genomic_DNA"/>
</dbReference>
<evidence type="ECO:0000256" key="9">
    <source>
        <dbReference type="ARBA" id="ARBA00022909"/>
    </source>
</evidence>
<keyword evidence="15" id="KW-1185">Reference proteome</keyword>
<proteinExistence type="inferred from homology"/>
<gene>
    <name evidence="14" type="primary">folK</name>
    <name evidence="14" type="ORF">J0A68_09920</name>
</gene>
<keyword evidence="9" id="KW-0289">Folate biosynthesis</keyword>
<evidence type="ECO:0000313" key="14">
    <source>
        <dbReference type="EMBL" id="MBN7811275.1"/>
    </source>
</evidence>
<keyword evidence="6" id="KW-0547">Nucleotide-binding</keyword>
<evidence type="ECO:0000256" key="6">
    <source>
        <dbReference type="ARBA" id="ARBA00022741"/>
    </source>
</evidence>
<dbReference type="PANTHER" id="PTHR43071">
    <property type="entry name" value="2-AMINO-4-HYDROXY-6-HYDROXYMETHYLDIHYDROPTERIDINE PYROPHOSPHOKINASE"/>
    <property type="match status" value="1"/>
</dbReference>
<keyword evidence="5 14" id="KW-0808">Transferase</keyword>
<comment type="caution">
    <text evidence="14">The sequence shown here is derived from an EMBL/GenBank/DDBJ whole genome shotgun (WGS) entry which is preliminary data.</text>
</comment>
<reference evidence="14 15" key="1">
    <citation type="submission" date="2021-03" db="EMBL/GenBank/DDBJ databases">
        <title>novel species isolated from a fishpond in China.</title>
        <authorList>
            <person name="Lu H."/>
            <person name="Cai Z."/>
        </authorList>
    </citation>
    <scope>NUCLEOTIDE SEQUENCE [LARGE SCALE GENOMIC DNA]</scope>
    <source>
        <strain evidence="14 15">H41</strain>
    </source>
</reference>
<evidence type="ECO:0000256" key="12">
    <source>
        <dbReference type="ARBA" id="ARBA00033413"/>
    </source>
</evidence>
<comment type="pathway">
    <text evidence="1">Cofactor biosynthesis; tetrahydrofolate biosynthesis; 2-amino-4-hydroxy-6-hydroxymethyl-7,8-dihydropteridine diphosphate from 7,8-dihydroneopterin triphosphate: step 4/4.</text>
</comment>
<dbReference type="GO" id="GO:0003848">
    <property type="term" value="F:2-amino-4-hydroxy-6-hydroxymethyldihydropteridine diphosphokinase activity"/>
    <property type="evidence" value="ECO:0007669"/>
    <property type="project" value="UniProtKB-EC"/>
</dbReference>
<evidence type="ECO:0000313" key="15">
    <source>
        <dbReference type="Proteomes" id="UP000664317"/>
    </source>
</evidence>
<keyword evidence="8" id="KW-0067">ATP-binding</keyword>
<name>A0ABS3C319_9BACT</name>
<evidence type="ECO:0000256" key="1">
    <source>
        <dbReference type="ARBA" id="ARBA00005051"/>
    </source>
</evidence>
<feature type="domain" description="7,8-dihydro-6-hydroxymethylpterin-pyrophosphokinase" evidence="13">
    <location>
        <begin position="6"/>
        <end position="132"/>
    </location>
</feature>
<dbReference type="Proteomes" id="UP000664317">
    <property type="component" value="Unassembled WGS sequence"/>
</dbReference>
<dbReference type="PANTHER" id="PTHR43071:SF1">
    <property type="entry name" value="2-AMINO-4-HYDROXY-6-HYDROXYMETHYLDIHYDROPTERIDINE PYROPHOSPHOKINASE"/>
    <property type="match status" value="1"/>
</dbReference>
<organism evidence="14 15">
    <name type="scientific">Algoriphagus oliviformis</name>
    <dbReference type="NCBI Taxonomy" id="2811231"/>
    <lineage>
        <taxon>Bacteria</taxon>
        <taxon>Pseudomonadati</taxon>
        <taxon>Bacteroidota</taxon>
        <taxon>Cytophagia</taxon>
        <taxon>Cytophagales</taxon>
        <taxon>Cyclobacteriaceae</taxon>
        <taxon>Algoriphagus</taxon>
    </lineage>
</organism>
<evidence type="ECO:0000256" key="2">
    <source>
        <dbReference type="ARBA" id="ARBA00005810"/>
    </source>
</evidence>
<sequence>MFNEVVLCLGGNRGDREALLSRARVELDSHFEVLRFSSIYETSAWGGVAKGDFLNQVAVVMTERSPEEVLHLIQGIERDLGRKRDEHWGNRTMDIDILYFGDQVIDSGRLKIPHPFIAERRFVLAPLAEVCPDKEHPLMEKTSLELLSECGDASEVKRWR</sequence>
<keyword evidence="7" id="KW-0418">Kinase</keyword>
<comment type="function">
    <text evidence="10">Catalyzes the transfer of pyrophosphate from adenosine triphosphate (ATP) to 6-hydroxymethyl-7,8-dihydropterin, an enzymatic step in folate biosynthesis pathway.</text>
</comment>
<dbReference type="Pfam" id="PF01288">
    <property type="entry name" value="HPPK"/>
    <property type="match status" value="1"/>
</dbReference>
<dbReference type="EC" id="2.7.6.3" evidence="3"/>
<dbReference type="Gene3D" id="3.30.70.560">
    <property type="entry name" value="7,8-Dihydro-6-hydroxymethylpterin-pyrophosphokinase HPPK"/>
    <property type="match status" value="1"/>
</dbReference>